<dbReference type="Proteomes" id="UP001295794">
    <property type="component" value="Unassembled WGS sequence"/>
</dbReference>
<dbReference type="AlphaFoldDB" id="A0AAD2HQ21"/>
<protein>
    <submittedName>
        <fullName evidence="2">Uncharacterized protein</fullName>
    </submittedName>
</protein>
<accession>A0AAD2HQ21</accession>
<keyword evidence="3" id="KW-1185">Reference proteome</keyword>
<evidence type="ECO:0000256" key="1">
    <source>
        <dbReference type="SAM" id="MobiDB-lite"/>
    </source>
</evidence>
<feature type="compositionally biased region" description="Basic residues" evidence="1">
    <location>
        <begin position="151"/>
        <end position="174"/>
    </location>
</feature>
<gene>
    <name evidence="2" type="ORF">MYCIT1_LOCUS28748</name>
</gene>
<evidence type="ECO:0000313" key="2">
    <source>
        <dbReference type="EMBL" id="CAK5278990.1"/>
    </source>
</evidence>
<feature type="compositionally biased region" description="Basic and acidic residues" evidence="1">
    <location>
        <begin position="118"/>
        <end position="133"/>
    </location>
</feature>
<dbReference type="EMBL" id="CAVNYO010000434">
    <property type="protein sequence ID" value="CAK5278990.1"/>
    <property type="molecule type" value="Genomic_DNA"/>
</dbReference>
<feature type="compositionally biased region" description="Polar residues" evidence="1">
    <location>
        <begin position="21"/>
        <end position="32"/>
    </location>
</feature>
<name>A0AAD2HQ21_9AGAR</name>
<feature type="region of interest" description="Disordered" evidence="1">
    <location>
        <begin position="69"/>
        <end position="191"/>
    </location>
</feature>
<reference evidence="2" key="1">
    <citation type="submission" date="2023-11" db="EMBL/GenBank/DDBJ databases">
        <authorList>
            <person name="De Vega J J."/>
            <person name="De Vega J J."/>
        </authorList>
    </citation>
    <scope>NUCLEOTIDE SEQUENCE</scope>
</reference>
<comment type="caution">
    <text evidence="2">The sequence shown here is derived from an EMBL/GenBank/DDBJ whole genome shotgun (WGS) entry which is preliminary data.</text>
</comment>
<evidence type="ECO:0000313" key="3">
    <source>
        <dbReference type="Proteomes" id="UP001295794"/>
    </source>
</evidence>
<organism evidence="2 3">
    <name type="scientific">Mycena citricolor</name>
    <dbReference type="NCBI Taxonomy" id="2018698"/>
    <lineage>
        <taxon>Eukaryota</taxon>
        <taxon>Fungi</taxon>
        <taxon>Dikarya</taxon>
        <taxon>Basidiomycota</taxon>
        <taxon>Agaricomycotina</taxon>
        <taxon>Agaricomycetes</taxon>
        <taxon>Agaricomycetidae</taxon>
        <taxon>Agaricales</taxon>
        <taxon>Marasmiineae</taxon>
        <taxon>Mycenaceae</taxon>
        <taxon>Mycena</taxon>
    </lineage>
</organism>
<feature type="region of interest" description="Disordered" evidence="1">
    <location>
        <begin position="1"/>
        <end position="56"/>
    </location>
</feature>
<sequence length="539" mass="60005">MTVPKTGFTRRKSARGAPQPLLSSSSVGTLTNDVDFGTDSGRYQWPQQADNEQSYRHETLSKEINELADDVDLEEVPNPPVHKQHGRRLRNMSLPSPSVPSHPPVTKEAEDGLLEALKGIERPWKKQRGREQQLDPPTDSQDEDDPIVVKARAKSRKVKAKPKPKAVPGRKGKKKQDSSSESEADPSNHKLVLMVPRLNTEGTQRIILAHNTSFIEALKTIHMTVGCVDVAVKPTLAYKLSTMTAKEPPVSLASQMDWEGCLDDVLEAEKGGKRSVKVTIIIGPDRYLESLRAKLGTKSTTTVGNKKRKGLLLLDLDHAGSGDDDFDEGLGSMDREHKFLEQLQNKHGHCQVCGPGKLCKIDAFGRHHILSNGQQGAWAHALAVNTHGVTLDTLPRNDMFAMFRKSARTPYGFVPWGMGTPSAMPITPGTPAHNGTPWTSSRSTRDTLLSSDPPEFEAANPYPELAEFLERLHSKHPRRRPSDYIITFDAMNVYHIDEILSFWTVEKLEQKMDMTHGNASFLWEQVTAEIKRVKRARRG</sequence>
<proteinExistence type="predicted"/>